<dbReference type="GO" id="GO:0072669">
    <property type="term" value="C:tRNA-splicing ligase complex"/>
    <property type="evidence" value="ECO:0007669"/>
    <property type="project" value="TreeGrafter"/>
</dbReference>
<evidence type="ECO:0000313" key="7">
    <source>
        <dbReference type="EMBL" id="CAD8841044.1"/>
    </source>
</evidence>
<dbReference type="InterPro" id="IPR002804">
    <property type="entry name" value="Archease"/>
</dbReference>
<comment type="similarity">
    <text evidence="1">Belongs to the archease family.</text>
</comment>
<accession>A0A7S1A301</accession>
<dbReference type="GO" id="GO:0046872">
    <property type="term" value="F:metal ion binding"/>
    <property type="evidence" value="ECO:0007669"/>
    <property type="project" value="UniProtKB-KW"/>
</dbReference>
<evidence type="ECO:0000256" key="1">
    <source>
        <dbReference type="ARBA" id="ARBA00007963"/>
    </source>
</evidence>
<gene>
    <name evidence="7" type="ORF">NSCI0253_LOCUS15392</name>
</gene>
<protein>
    <recommendedName>
        <fullName evidence="6">Archease domain-containing protein</fullName>
    </recommendedName>
</protein>
<dbReference type="PANTHER" id="PTHR12682">
    <property type="entry name" value="ARCHEASE"/>
    <property type="match status" value="1"/>
</dbReference>
<dbReference type="EMBL" id="HBFQ01021959">
    <property type="protein sequence ID" value="CAD8841044.1"/>
    <property type="molecule type" value="Transcribed_RNA"/>
</dbReference>
<organism evidence="7">
    <name type="scientific">Noctiluca scintillans</name>
    <name type="common">Sea sparkle</name>
    <name type="synonym">Red tide dinoflagellate</name>
    <dbReference type="NCBI Taxonomy" id="2966"/>
    <lineage>
        <taxon>Eukaryota</taxon>
        <taxon>Sar</taxon>
        <taxon>Alveolata</taxon>
        <taxon>Dinophyceae</taxon>
        <taxon>Noctilucales</taxon>
        <taxon>Noctilucaceae</taxon>
        <taxon>Noctiluca</taxon>
    </lineage>
</organism>
<feature type="domain" description="Archease" evidence="6">
    <location>
        <begin position="273"/>
        <end position="398"/>
    </location>
</feature>
<dbReference type="SUPFAM" id="SSF69819">
    <property type="entry name" value="MTH1598-like"/>
    <property type="match status" value="1"/>
</dbReference>
<evidence type="ECO:0000256" key="2">
    <source>
        <dbReference type="ARBA" id="ARBA00022694"/>
    </source>
</evidence>
<dbReference type="Pfam" id="PF01951">
    <property type="entry name" value="Archease"/>
    <property type="match status" value="1"/>
</dbReference>
<keyword evidence="4" id="KW-0106">Calcium</keyword>
<dbReference type="InterPro" id="IPR023572">
    <property type="entry name" value="Archease_dom"/>
</dbReference>
<keyword evidence="2" id="KW-0819">tRNA processing</keyword>
<feature type="region of interest" description="Disordered" evidence="5">
    <location>
        <begin position="230"/>
        <end position="251"/>
    </location>
</feature>
<dbReference type="InterPro" id="IPR036820">
    <property type="entry name" value="Archease_dom_sf"/>
</dbReference>
<sequence length="429" mass="46811">MTDAVPPWLATGFPGQHWKSLCSCTLRVDPDAGAGLDLDATDLGYVVDGVDDRPGQAPELRVGAVIVAIEGKALLGLTSEGLEAAFESEFRDGAALVILDADELRHVMADSTARSPGEESLADEVLEHGSVVRVPLGTAGWQCLDAPGHASFARDLETFGGKMEIRTELHRPEEGSAPHVVVCGAPEEVRRARGELGALLQHYGLGAPERVEVDGLTMTSLPARHRRVRQHPCAGGSDDGPPAADSLAGPLTGADELEQSRDVAMHETDVRQYEYLDHTADVILHSWGRTLAESFEQVCVCFFSYMSDLDTVDMTDSVEVEASGRDPTDLLFHLLDEFLFSFGTEFLLCRRIQILELDEVNLRVRAKGFGERFDLKKHPQGTEIKAITMHQMKILTPDTMTTEEGTVSRSDETPVREGCPFECYVLVDI</sequence>
<evidence type="ECO:0000259" key="6">
    <source>
        <dbReference type="Pfam" id="PF01951"/>
    </source>
</evidence>
<dbReference type="FunFam" id="3.55.10.10:FF:000001">
    <property type="entry name" value="protein archease isoform X1"/>
    <property type="match status" value="1"/>
</dbReference>
<keyword evidence="3" id="KW-0479">Metal-binding</keyword>
<evidence type="ECO:0000256" key="5">
    <source>
        <dbReference type="SAM" id="MobiDB-lite"/>
    </source>
</evidence>
<dbReference type="Gene3D" id="3.55.10.10">
    <property type="entry name" value="Archease domain"/>
    <property type="match status" value="1"/>
</dbReference>
<dbReference type="AlphaFoldDB" id="A0A7S1A301"/>
<reference evidence="7" key="1">
    <citation type="submission" date="2021-01" db="EMBL/GenBank/DDBJ databases">
        <authorList>
            <person name="Corre E."/>
            <person name="Pelletier E."/>
            <person name="Niang G."/>
            <person name="Scheremetjew M."/>
            <person name="Finn R."/>
            <person name="Kale V."/>
            <person name="Holt S."/>
            <person name="Cochrane G."/>
            <person name="Meng A."/>
            <person name="Brown T."/>
            <person name="Cohen L."/>
        </authorList>
    </citation>
    <scope>NUCLEOTIDE SEQUENCE</scope>
</reference>
<dbReference type="GO" id="GO:0006388">
    <property type="term" value="P:tRNA splicing, via endonucleolytic cleavage and ligation"/>
    <property type="evidence" value="ECO:0007669"/>
    <property type="project" value="TreeGrafter"/>
</dbReference>
<proteinExistence type="inferred from homology"/>
<dbReference type="PANTHER" id="PTHR12682:SF11">
    <property type="entry name" value="PROTEIN ARCHEASE"/>
    <property type="match status" value="1"/>
</dbReference>
<name>A0A7S1A301_NOCSC</name>
<evidence type="ECO:0000256" key="4">
    <source>
        <dbReference type="ARBA" id="ARBA00022837"/>
    </source>
</evidence>
<evidence type="ECO:0000256" key="3">
    <source>
        <dbReference type="ARBA" id="ARBA00022723"/>
    </source>
</evidence>